<accession>A0A6C0ESJ6</accession>
<evidence type="ECO:0000313" key="1">
    <source>
        <dbReference type="EMBL" id="QHT32156.1"/>
    </source>
</evidence>
<reference evidence="1" key="1">
    <citation type="journal article" date="2020" name="Nature">
        <title>Giant virus diversity and host interactions through global metagenomics.</title>
        <authorList>
            <person name="Schulz F."/>
            <person name="Roux S."/>
            <person name="Paez-Espino D."/>
            <person name="Jungbluth S."/>
            <person name="Walsh D.A."/>
            <person name="Denef V.J."/>
            <person name="McMahon K.D."/>
            <person name="Konstantinidis K.T."/>
            <person name="Eloe-Fadrosh E.A."/>
            <person name="Kyrpides N.C."/>
            <person name="Woyke T."/>
        </authorList>
    </citation>
    <scope>NUCLEOTIDE SEQUENCE</scope>
    <source>
        <strain evidence="1">GVMAG-M-3300009159-65</strain>
    </source>
</reference>
<name>A0A6C0ESJ6_9ZZZZ</name>
<sequence>MIGQMILYKPKETIKGSSIKFIYNKRKGIIRRTKIFSDYYMLYFEFTYYGFPSLYYDFFIYETEIIFALSISRQYLNEDIGIIISSFLVY</sequence>
<dbReference type="EMBL" id="MN738931">
    <property type="protein sequence ID" value="QHT32156.1"/>
    <property type="molecule type" value="Genomic_DNA"/>
</dbReference>
<protein>
    <submittedName>
        <fullName evidence="1">Uncharacterized protein</fullName>
    </submittedName>
</protein>
<proteinExistence type="predicted"/>
<dbReference type="AlphaFoldDB" id="A0A6C0ESJ6"/>
<organism evidence="1">
    <name type="scientific">viral metagenome</name>
    <dbReference type="NCBI Taxonomy" id="1070528"/>
    <lineage>
        <taxon>unclassified sequences</taxon>
        <taxon>metagenomes</taxon>
        <taxon>organismal metagenomes</taxon>
    </lineage>
</organism>